<dbReference type="SUPFAM" id="SSF53850">
    <property type="entry name" value="Periplasmic binding protein-like II"/>
    <property type="match status" value="1"/>
</dbReference>
<name>A0AAW4FTF2_9HYPH</name>
<comment type="caution">
    <text evidence="2">The sequence shown here is derived from an EMBL/GenBank/DDBJ whole genome shotgun (WGS) entry which is preliminary data.</text>
</comment>
<reference evidence="2 3" key="1">
    <citation type="submission" date="2020-01" db="EMBL/GenBank/DDBJ databases">
        <title>Draft genome assembly of Ensifer adhaerens T173.</title>
        <authorList>
            <person name="Craig J.E."/>
            <person name="Stinchcombe J.R."/>
        </authorList>
    </citation>
    <scope>NUCLEOTIDE SEQUENCE [LARGE SCALE GENOMIC DNA]</scope>
    <source>
        <strain evidence="2 3">T173</strain>
    </source>
</reference>
<evidence type="ECO:0000313" key="2">
    <source>
        <dbReference type="EMBL" id="MBM3094644.1"/>
    </source>
</evidence>
<evidence type="ECO:0000313" key="3">
    <source>
        <dbReference type="Proteomes" id="UP000744980"/>
    </source>
</evidence>
<sequence>MPAGTPPLPLRISPALKRPRPVKRSLPTADGLPFRLDRTAVIGQGVALVRGIYAREEIADGRLAVALDRPWPSEFAYYIVTLPAATERPAIAHFVDWLMEEAQARHFRGSNA</sequence>
<dbReference type="InterPro" id="IPR005119">
    <property type="entry name" value="LysR_subst-bd"/>
</dbReference>
<dbReference type="Pfam" id="PF03466">
    <property type="entry name" value="LysR_substrate"/>
    <property type="match status" value="1"/>
</dbReference>
<keyword evidence="3" id="KW-1185">Reference proteome</keyword>
<evidence type="ECO:0000259" key="1">
    <source>
        <dbReference type="Pfam" id="PF03466"/>
    </source>
</evidence>
<protein>
    <recommendedName>
        <fullName evidence="1">LysR substrate-binding domain-containing protein</fullName>
    </recommendedName>
</protein>
<gene>
    <name evidence="2" type="ORF">GFB56_28290</name>
</gene>
<dbReference type="AlphaFoldDB" id="A0AAW4FTF2"/>
<organism evidence="2 3">
    <name type="scientific">Ensifer canadensis</name>
    <dbReference type="NCBI Taxonomy" id="555315"/>
    <lineage>
        <taxon>Bacteria</taxon>
        <taxon>Pseudomonadati</taxon>
        <taxon>Pseudomonadota</taxon>
        <taxon>Alphaproteobacteria</taxon>
        <taxon>Hyphomicrobiales</taxon>
        <taxon>Rhizobiaceae</taxon>
        <taxon>Sinorhizobium/Ensifer group</taxon>
        <taxon>Ensifer</taxon>
    </lineage>
</organism>
<accession>A0AAW4FTF2</accession>
<proteinExistence type="predicted"/>
<dbReference type="EMBL" id="WXFA01000029">
    <property type="protein sequence ID" value="MBM3094644.1"/>
    <property type="molecule type" value="Genomic_DNA"/>
</dbReference>
<dbReference type="Proteomes" id="UP000744980">
    <property type="component" value="Unassembled WGS sequence"/>
</dbReference>
<dbReference type="Gene3D" id="3.40.190.10">
    <property type="entry name" value="Periplasmic binding protein-like II"/>
    <property type="match status" value="2"/>
</dbReference>
<feature type="domain" description="LysR substrate-binding" evidence="1">
    <location>
        <begin position="43"/>
        <end position="102"/>
    </location>
</feature>